<dbReference type="EMBL" id="PUHR01000053">
    <property type="protein sequence ID" value="KAG0668946.1"/>
    <property type="molecule type" value="Genomic_DNA"/>
</dbReference>
<dbReference type="Proteomes" id="UP000750334">
    <property type="component" value="Unassembled WGS sequence"/>
</dbReference>
<dbReference type="InterPro" id="IPR036915">
    <property type="entry name" value="Cyclin-like_sf"/>
</dbReference>
<dbReference type="PANTHER" id="PTHR15615">
    <property type="match status" value="1"/>
</dbReference>
<feature type="domain" description="Cyclin N-terminal" evidence="1">
    <location>
        <begin position="71"/>
        <end position="176"/>
    </location>
</feature>
<evidence type="ECO:0000313" key="2">
    <source>
        <dbReference type="EMBL" id="KAG0668946.1"/>
    </source>
</evidence>
<protein>
    <recommendedName>
        <fullName evidence="1">Cyclin N-terminal domain-containing protein</fullName>
    </recommendedName>
</protein>
<dbReference type="AlphaFoldDB" id="A0A9P6WAP4"/>
<dbReference type="GO" id="GO:0005634">
    <property type="term" value="C:nucleus"/>
    <property type="evidence" value="ECO:0007669"/>
    <property type="project" value="TreeGrafter"/>
</dbReference>
<accession>A0A9P6WAP4</accession>
<organism evidence="2 3">
    <name type="scientific">Maudiozyma exigua</name>
    <name type="common">Yeast</name>
    <name type="synonym">Kazachstania exigua</name>
    <dbReference type="NCBI Taxonomy" id="34358"/>
    <lineage>
        <taxon>Eukaryota</taxon>
        <taxon>Fungi</taxon>
        <taxon>Dikarya</taxon>
        <taxon>Ascomycota</taxon>
        <taxon>Saccharomycotina</taxon>
        <taxon>Saccharomycetes</taxon>
        <taxon>Saccharomycetales</taxon>
        <taxon>Saccharomycetaceae</taxon>
        <taxon>Maudiozyma</taxon>
    </lineage>
</organism>
<dbReference type="InterPro" id="IPR013922">
    <property type="entry name" value="Cyclin_PHO80-like"/>
</dbReference>
<gene>
    <name evidence="2" type="ORF">C6P45_004227</name>
</gene>
<sequence>MQHISPDTNIPSRDNLIHSHLAYQTPPYEVSLDNGIKRTPVGRKRSNSLSDLLNKINKLMMICTRNFQKDKKTNPNIKFLTEVLRRSKSNKLITILSCQYFKKIYQNLNESNINPGELPQFAKCSKRIFLSCLILSHKFINDNTFSMRTWSSISGLNSKDLSTMERWCLTKLDYNLAWDLNKLVDSETDLFEIIQPTKIVVGKRIRDNEIYDMNKKTKIY</sequence>
<dbReference type="GO" id="GO:0000307">
    <property type="term" value="C:cyclin-dependent protein kinase holoenzyme complex"/>
    <property type="evidence" value="ECO:0007669"/>
    <property type="project" value="UniProtKB-ARBA"/>
</dbReference>
<dbReference type="SUPFAM" id="SSF47954">
    <property type="entry name" value="Cyclin-like"/>
    <property type="match status" value="1"/>
</dbReference>
<dbReference type="GO" id="GO:0016538">
    <property type="term" value="F:cyclin-dependent protein serine/threonine kinase regulator activity"/>
    <property type="evidence" value="ECO:0007669"/>
    <property type="project" value="TreeGrafter"/>
</dbReference>
<dbReference type="Gene3D" id="1.10.472.10">
    <property type="entry name" value="Cyclin-like"/>
    <property type="match status" value="1"/>
</dbReference>
<evidence type="ECO:0000259" key="1">
    <source>
        <dbReference type="Pfam" id="PF00134"/>
    </source>
</evidence>
<dbReference type="Pfam" id="PF00134">
    <property type="entry name" value="Cyclin_N"/>
    <property type="match status" value="1"/>
</dbReference>
<proteinExistence type="predicted"/>
<reference evidence="2 3" key="1">
    <citation type="submission" date="2020-11" db="EMBL/GenBank/DDBJ databases">
        <title>Kefir isolates.</title>
        <authorList>
            <person name="Marcisauskas S."/>
            <person name="Kim Y."/>
            <person name="Blasche S."/>
        </authorList>
    </citation>
    <scope>NUCLEOTIDE SEQUENCE [LARGE SCALE GENOMIC DNA]</scope>
    <source>
        <strain evidence="2 3">OG2</strain>
    </source>
</reference>
<comment type="caution">
    <text evidence="2">The sequence shown here is derived from an EMBL/GenBank/DDBJ whole genome shotgun (WGS) entry which is preliminary data.</text>
</comment>
<dbReference type="InterPro" id="IPR006671">
    <property type="entry name" value="Cyclin_N"/>
</dbReference>
<name>A0A9P6WAP4_MAUEX</name>
<dbReference type="GO" id="GO:0019901">
    <property type="term" value="F:protein kinase binding"/>
    <property type="evidence" value="ECO:0007669"/>
    <property type="project" value="InterPro"/>
</dbReference>
<dbReference type="CDD" id="cd20557">
    <property type="entry name" value="CYCLIN_ScPCL1-like"/>
    <property type="match status" value="1"/>
</dbReference>
<dbReference type="PANTHER" id="PTHR15615:SF36">
    <property type="entry name" value="PHO85 CYCLIN-5"/>
    <property type="match status" value="1"/>
</dbReference>
<keyword evidence="3" id="KW-1185">Reference proteome</keyword>
<evidence type="ECO:0000313" key="3">
    <source>
        <dbReference type="Proteomes" id="UP000750334"/>
    </source>
</evidence>
<dbReference type="OrthoDB" id="286814at2759"/>